<keyword evidence="5" id="KW-1185">Reference proteome</keyword>
<name>A0A3S9A751_9BACL</name>
<feature type="transmembrane region" description="Helical" evidence="3">
    <location>
        <begin position="300"/>
        <end position="319"/>
    </location>
</feature>
<evidence type="ECO:0000256" key="3">
    <source>
        <dbReference type="SAM" id="Phobius"/>
    </source>
</evidence>
<dbReference type="Proteomes" id="UP000272528">
    <property type="component" value="Chromosome"/>
</dbReference>
<dbReference type="InterPro" id="IPR050768">
    <property type="entry name" value="UPF0353/GerABKA_families"/>
</dbReference>
<gene>
    <name evidence="4" type="ORF">EJC50_19170</name>
</gene>
<dbReference type="PIRSF" id="PIRSF005690">
    <property type="entry name" value="GerBA"/>
    <property type="match status" value="1"/>
</dbReference>
<comment type="similarity">
    <text evidence="1">Belongs to the GerABKA family.</text>
</comment>
<dbReference type="OrthoDB" id="1726708at2"/>
<keyword evidence="3" id="KW-1133">Transmembrane helix</keyword>
<accession>A0A3S9A751</accession>
<evidence type="ECO:0000256" key="1">
    <source>
        <dbReference type="ARBA" id="ARBA00005278"/>
    </source>
</evidence>
<evidence type="ECO:0000256" key="2">
    <source>
        <dbReference type="ARBA" id="ARBA00023136"/>
    </source>
</evidence>
<evidence type="ECO:0000313" key="5">
    <source>
        <dbReference type="Proteomes" id="UP000272528"/>
    </source>
</evidence>
<dbReference type="GO" id="GO:0009847">
    <property type="term" value="P:spore germination"/>
    <property type="evidence" value="ECO:0007669"/>
    <property type="project" value="InterPro"/>
</dbReference>
<proteinExistence type="inferred from homology"/>
<feature type="transmembrane region" description="Helical" evidence="3">
    <location>
        <begin position="391"/>
        <end position="410"/>
    </location>
</feature>
<dbReference type="GO" id="GO:0016020">
    <property type="term" value="C:membrane"/>
    <property type="evidence" value="ECO:0007669"/>
    <property type="project" value="InterPro"/>
</dbReference>
<dbReference type="Pfam" id="PF03323">
    <property type="entry name" value="GerA"/>
    <property type="match status" value="1"/>
</dbReference>
<feature type="transmembrane region" description="Helical" evidence="3">
    <location>
        <begin position="339"/>
        <end position="357"/>
    </location>
</feature>
<protein>
    <submittedName>
        <fullName evidence="4">Spore germination protein</fullName>
    </submittedName>
</protein>
<dbReference type="InterPro" id="IPR004995">
    <property type="entry name" value="Spore_Ger"/>
</dbReference>
<organism evidence="4 5">
    <name type="scientific">Paenibacillus albus</name>
    <dbReference type="NCBI Taxonomy" id="2495582"/>
    <lineage>
        <taxon>Bacteria</taxon>
        <taxon>Bacillati</taxon>
        <taxon>Bacillota</taxon>
        <taxon>Bacilli</taxon>
        <taxon>Bacillales</taxon>
        <taxon>Paenibacillaceae</taxon>
        <taxon>Paenibacillus</taxon>
    </lineage>
</organism>
<keyword evidence="2 3" id="KW-0472">Membrane</keyword>
<reference evidence="5" key="1">
    <citation type="submission" date="2018-12" db="EMBL/GenBank/DDBJ databases">
        <title>Genome sequence of Peanibacillus sp.</title>
        <authorList>
            <person name="Subramani G."/>
            <person name="Srinivasan S."/>
            <person name="Kim M.K."/>
        </authorList>
    </citation>
    <scope>NUCLEOTIDE SEQUENCE [LARGE SCALE GENOMIC DNA]</scope>
    <source>
        <strain evidence="5">18JY67-1</strain>
    </source>
</reference>
<dbReference type="EMBL" id="CP034437">
    <property type="protein sequence ID" value="AZN41560.1"/>
    <property type="molecule type" value="Genomic_DNA"/>
</dbReference>
<dbReference type="PANTHER" id="PTHR22550">
    <property type="entry name" value="SPORE GERMINATION PROTEIN"/>
    <property type="match status" value="1"/>
</dbReference>
<sequence>METNKIMRQTKGQPDVMKDEKARKLQQLFEDCSDVQFNNLIVTKKDGATSELLLIYCEGLCDANRIHQYFIPHLIDMFKQHSISNDAELRQHLPFQLSPMPQEWDAGLIMTQIFNGELLVYFYDTASMYAWNIANVPQRTTEETNAEISIRGPRDGFIEEAKINVALIRKRLKTNELAVEEYTIGTQTQTRTMLLYLKDSINPVIVEQIKSKLAGIQVKGLTSSTQLEELLVGYTGFSKFMYTGRPDFAVNSLMHGRFVIVVEGSPTVIIGPINLTFLFNTSEDAFTLNWFVMFTRMLRLFGVFLSVFLPGFWIALLTYHQDQLPLTLLATLVTSRQGVPLPAPLEALVMILLFELFREAGMRLPSSIGQTISVVGGLIVGQAAISAGMTAPGILVVVAISVLASFTLVNQNMVGLVSLLRLIVLVISGILGLYGLLICILTIAIYMVNLESFGVKYLSPIAPISIRDLYKILFRMPWGKKEETPHFFNKTGDDKP</sequence>
<keyword evidence="3" id="KW-0812">Transmembrane</keyword>
<dbReference type="PANTHER" id="PTHR22550:SF5">
    <property type="entry name" value="LEUCINE ZIPPER PROTEIN 4"/>
    <property type="match status" value="1"/>
</dbReference>
<dbReference type="AlphaFoldDB" id="A0A3S9A751"/>
<dbReference type="KEGG" id="palb:EJC50_19170"/>
<feature type="transmembrane region" description="Helical" evidence="3">
    <location>
        <begin position="364"/>
        <end position="385"/>
    </location>
</feature>
<feature type="transmembrane region" description="Helical" evidence="3">
    <location>
        <begin position="422"/>
        <end position="448"/>
    </location>
</feature>
<evidence type="ECO:0000313" key="4">
    <source>
        <dbReference type="EMBL" id="AZN41560.1"/>
    </source>
</evidence>